<dbReference type="Proteomes" id="UP000078541">
    <property type="component" value="Unassembled WGS sequence"/>
</dbReference>
<name>A0A151JWV5_9HYME</name>
<dbReference type="AlphaFoldDB" id="A0A151JWV5"/>
<reference evidence="1 2" key="1">
    <citation type="submission" date="2016-03" db="EMBL/GenBank/DDBJ databases">
        <title>Trachymyrmex septentrionalis WGS genome.</title>
        <authorList>
            <person name="Nygaard S."/>
            <person name="Hu H."/>
            <person name="Boomsma J."/>
            <person name="Zhang G."/>
        </authorList>
    </citation>
    <scope>NUCLEOTIDE SEQUENCE [LARGE SCALE GENOMIC DNA]</scope>
    <source>
        <strain evidence="1">Tsep2-gDNA-1</strain>
        <tissue evidence="1">Whole body</tissue>
    </source>
</reference>
<keyword evidence="2" id="KW-1185">Reference proteome</keyword>
<proteinExistence type="predicted"/>
<accession>A0A151JWV5</accession>
<evidence type="ECO:0000313" key="2">
    <source>
        <dbReference type="Proteomes" id="UP000078541"/>
    </source>
</evidence>
<dbReference type="EMBL" id="KQ981664">
    <property type="protein sequence ID" value="KYN38484.1"/>
    <property type="molecule type" value="Genomic_DNA"/>
</dbReference>
<sequence>MAFKKLITLKRRALIKFRCTQLDWQRYKVLRNDVTCVIRREKKSFLCSCLFSNSSRQFWRNLLTLGETRSSSITVPVHLLDPSLLNNYFVDFLLTVFNDIIDHLPFFSRDFPERFNFTSINFNQLYNIFKYIRFPSIGPLRLYDFTLFSSLILCSTF</sequence>
<organism evidence="1 2">
    <name type="scientific">Trachymyrmex septentrionalis</name>
    <dbReference type="NCBI Taxonomy" id="34720"/>
    <lineage>
        <taxon>Eukaryota</taxon>
        <taxon>Metazoa</taxon>
        <taxon>Ecdysozoa</taxon>
        <taxon>Arthropoda</taxon>
        <taxon>Hexapoda</taxon>
        <taxon>Insecta</taxon>
        <taxon>Pterygota</taxon>
        <taxon>Neoptera</taxon>
        <taxon>Endopterygota</taxon>
        <taxon>Hymenoptera</taxon>
        <taxon>Apocrita</taxon>
        <taxon>Aculeata</taxon>
        <taxon>Formicoidea</taxon>
        <taxon>Formicidae</taxon>
        <taxon>Myrmicinae</taxon>
        <taxon>Trachymyrmex</taxon>
    </lineage>
</organism>
<protein>
    <submittedName>
        <fullName evidence="1">Uncharacterized protein</fullName>
    </submittedName>
</protein>
<evidence type="ECO:0000313" key="1">
    <source>
        <dbReference type="EMBL" id="KYN38484.1"/>
    </source>
</evidence>
<gene>
    <name evidence="1" type="ORF">ALC56_07130</name>
</gene>